<feature type="compositionally biased region" description="Pro residues" evidence="1">
    <location>
        <begin position="35"/>
        <end position="48"/>
    </location>
</feature>
<dbReference type="OrthoDB" id="481082at2"/>
<name>A0A1Q2SPL2_9GAMM</name>
<accession>A0A1Q2SPL2</accession>
<protein>
    <submittedName>
        <fullName evidence="3">Signal peptide</fullName>
    </submittedName>
</protein>
<evidence type="ECO:0000313" key="3">
    <source>
        <dbReference type="EMBL" id="BAW81105.1"/>
    </source>
</evidence>
<keyword evidence="4" id="KW-1185">Reference proteome</keyword>
<dbReference type="Proteomes" id="UP000243679">
    <property type="component" value="Chromosome"/>
</dbReference>
<reference evidence="3 4" key="1">
    <citation type="journal article" date="2017" name="ISME J.">
        <title>An acid-tolerant ammonia-oxidizing ?-proteobacterium from soil.</title>
        <authorList>
            <person name="Hayatsu M."/>
            <person name="Tago K."/>
            <person name="Uchiyama I."/>
            <person name="Toyoda A."/>
            <person name="Wang Y."/>
            <person name="Shimomura Y."/>
            <person name="Okubo T."/>
            <person name="Kurisu F."/>
            <person name="Hirono Y."/>
            <person name="Nonaka K."/>
            <person name="Akiyama H."/>
            <person name="Itoh T."/>
            <person name="Takami H."/>
        </authorList>
    </citation>
    <scope>NUCLEOTIDE SEQUENCE [LARGE SCALE GENOMIC DNA]</scope>
    <source>
        <strain evidence="3 4">TAO100</strain>
    </source>
</reference>
<gene>
    <name evidence="3" type="ORF">TAO_1735</name>
</gene>
<dbReference type="KEGG" id="ntt:TAO_1735"/>
<dbReference type="RefSeq" id="WP_096527578.1">
    <property type="nucleotide sequence ID" value="NZ_AP014836.1"/>
</dbReference>
<proteinExistence type="predicted"/>
<evidence type="ECO:0000313" key="4">
    <source>
        <dbReference type="Proteomes" id="UP000243679"/>
    </source>
</evidence>
<dbReference type="AlphaFoldDB" id="A0A1Q2SPL2"/>
<evidence type="ECO:0000256" key="2">
    <source>
        <dbReference type="SAM" id="SignalP"/>
    </source>
</evidence>
<feature type="chain" id="PRO_5012410985" evidence="2">
    <location>
        <begin position="28"/>
        <end position="265"/>
    </location>
</feature>
<feature type="region of interest" description="Disordered" evidence="1">
    <location>
        <begin position="30"/>
        <end position="49"/>
    </location>
</feature>
<feature type="region of interest" description="Disordered" evidence="1">
    <location>
        <begin position="244"/>
        <end position="265"/>
    </location>
</feature>
<organism evidence="3 4">
    <name type="scientific">Candidatus Nitrosoglobus terrae</name>
    <dbReference type="NCBI Taxonomy" id="1630141"/>
    <lineage>
        <taxon>Bacteria</taxon>
        <taxon>Pseudomonadati</taxon>
        <taxon>Pseudomonadota</taxon>
        <taxon>Gammaproteobacteria</taxon>
        <taxon>Chromatiales</taxon>
        <taxon>Chromatiaceae</taxon>
        <taxon>Candidatus Nitrosoglobus</taxon>
    </lineage>
</organism>
<sequence>MTIQSITRPQKIALALGVMIVVSPVFAQSQSHSVPTPPSSNPTTPVPPAWIHELPATSPAPSTTAESFYSTQQLPVYQGQVRQFTLTPRGDIDGLILTDGTEVKTPPYLSAEFAYSVHPGDQVTIHGPQAKELSLIRAVSVTNQTNGQTITDTSHGKRNHEEIQGQVRMRLHGYRGEVNGVLLNDGTVIHLPPPEADRFAEIIKPGQILFAEGDGISNVFGHMIEANRIGSSKDQLAVVNMPPKRGRKHLRPHEMEFNPRLSPKP</sequence>
<keyword evidence="2" id="KW-0732">Signal</keyword>
<feature type="signal peptide" evidence="2">
    <location>
        <begin position="1"/>
        <end position="27"/>
    </location>
</feature>
<dbReference type="EMBL" id="AP014836">
    <property type="protein sequence ID" value="BAW81105.1"/>
    <property type="molecule type" value="Genomic_DNA"/>
</dbReference>
<evidence type="ECO:0000256" key="1">
    <source>
        <dbReference type="SAM" id="MobiDB-lite"/>
    </source>
</evidence>